<keyword evidence="5" id="KW-0472">Membrane</keyword>
<protein>
    <submittedName>
        <fullName evidence="6">Uncharacterized protein</fullName>
    </submittedName>
</protein>
<dbReference type="Gene3D" id="3.40.50.1110">
    <property type="entry name" value="SGNH hydrolase"/>
    <property type="match status" value="1"/>
</dbReference>
<reference evidence="6 7" key="1">
    <citation type="submission" date="2021-07" db="EMBL/GenBank/DDBJ databases">
        <title>The Aristolochia fimbriata genome: insights into angiosperm evolution, floral development and chemical biosynthesis.</title>
        <authorList>
            <person name="Jiao Y."/>
        </authorList>
    </citation>
    <scope>NUCLEOTIDE SEQUENCE [LARGE SCALE GENOMIC DNA]</scope>
    <source>
        <strain evidence="6">IBCAS-2021</strain>
        <tissue evidence="6">Leaf</tissue>
    </source>
</reference>
<name>A0AAV7F1B7_ARIFI</name>
<evidence type="ECO:0000256" key="4">
    <source>
        <dbReference type="ARBA" id="ARBA00023180"/>
    </source>
</evidence>
<comment type="caution">
    <text evidence="6">The sequence shown here is derived from an EMBL/GenBank/DDBJ whole genome shotgun (WGS) entry which is preliminary data.</text>
</comment>
<dbReference type="InterPro" id="IPR035669">
    <property type="entry name" value="SGNH_plant_lipase-like"/>
</dbReference>
<dbReference type="InterPro" id="IPR001087">
    <property type="entry name" value="GDSL"/>
</dbReference>
<dbReference type="InterPro" id="IPR036514">
    <property type="entry name" value="SGNH_hydro_sf"/>
</dbReference>
<evidence type="ECO:0000313" key="6">
    <source>
        <dbReference type="EMBL" id="KAG9454867.1"/>
    </source>
</evidence>
<keyword evidence="5" id="KW-0812">Transmembrane</keyword>
<keyword evidence="4" id="KW-0325">Glycoprotein</keyword>
<dbReference type="AlphaFoldDB" id="A0AAV7F1B7"/>
<proteinExistence type="inferred from homology"/>
<dbReference type="Proteomes" id="UP000825729">
    <property type="component" value="Unassembled WGS sequence"/>
</dbReference>
<accession>A0AAV7F1B7</accession>
<keyword evidence="3" id="KW-0378">Hydrolase</keyword>
<feature type="transmembrane region" description="Helical" evidence="5">
    <location>
        <begin position="20"/>
        <end position="40"/>
    </location>
</feature>
<sequence>MIVGSSAAAAMVPSSTEPPAAVATAIIFFALLSFAASAIAQGRSAFDAIYCLGDSITDTGNLIREGLGPFGAINRLPYGETYFRMPTGRCSDGRLMIDFISQRFRLPFLNAYLDKNASFAHGVNFAVAGATALGASYLESGAGITMPFTRSSLNVQLDWFETHLASSLCSSSPQQCRAKLASALFFVGEIGGNDYNYAFFQGKSIADATVLVPRIVETIRDAAIRVIQHRARHLIVPGNFPIGCVPSYLTAFRSTNPADYDKRGCLGRYNEFVEVHNGQLQGMLQSLRTQFPYVRIQYADYYNAALHLLDNAANLGFDVNTRFQACCGAGGDYNFDPRRMCGVTGTSACPYPSKHLSWDGIHMTENAYRHMVASLFAGNLIEDVR</sequence>
<evidence type="ECO:0000256" key="3">
    <source>
        <dbReference type="ARBA" id="ARBA00022801"/>
    </source>
</evidence>
<dbReference type="SUPFAM" id="SSF52266">
    <property type="entry name" value="SGNH hydrolase"/>
    <property type="match status" value="1"/>
</dbReference>
<evidence type="ECO:0000313" key="7">
    <source>
        <dbReference type="Proteomes" id="UP000825729"/>
    </source>
</evidence>
<comment type="similarity">
    <text evidence="1">Belongs to the 'GDSL' lipolytic enzyme family.</text>
</comment>
<dbReference type="Pfam" id="PF00657">
    <property type="entry name" value="Lipase_GDSL"/>
    <property type="match status" value="1"/>
</dbReference>
<dbReference type="EMBL" id="JAINDJ010000003">
    <property type="protein sequence ID" value="KAG9454867.1"/>
    <property type="molecule type" value="Genomic_DNA"/>
</dbReference>
<organism evidence="6 7">
    <name type="scientific">Aristolochia fimbriata</name>
    <name type="common">White veined hardy Dutchman's pipe vine</name>
    <dbReference type="NCBI Taxonomy" id="158543"/>
    <lineage>
        <taxon>Eukaryota</taxon>
        <taxon>Viridiplantae</taxon>
        <taxon>Streptophyta</taxon>
        <taxon>Embryophyta</taxon>
        <taxon>Tracheophyta</taxon>
        <taxon>Spermatophyta</taxon>
        <taxon>Magnoliopsida</taxon>
        <taxon>Magnoliidae</taxon>
        <taxon>Piperales</taxon>
        <taxon>Aristolochiaceae</taxon>
        <taxon>Aristolochia</taxon>
    </lineage>
</organism>
<evidence type="ECO:0000256" key="5">
    <source>
        <dbReference type="SAM" id="Phobius"/>
    </source>
</evidence>
<dbReference type="PANTHER" id="PTHR22835">
    <property type="entry name" value="ZINC FINGER FYVE DOMAIN CONTAINING PROTEIN"/>
    <property type="match status" value="1"/>
</dbReference>
<dbReference type="GO" id="GO:0016788">
    <property type="term" value="F:hydrolase activity, acting on ester bonds"/>
    <property type="evidence" value="ECO:0007669"/>
    <property type="project" value="InterPro"/>
</dbReference>
<evidence type="ECO:0000256" key="1">
    <source>
        <dbReference type="ARBA" id="ARBA00008668"/>
    </source>
</evidence>
<dbReference type="CDD" id="cd01837">
    <property type="entry name" value="SGNH_plant_lipase_like"/>
    <property type="match status" value="1"/>
</dbReference>
<evidence type="ECO:0000256" key="2">
    <source>
        <dbReference type="ARBA" id="ARBA00022729"/>
    </source>
</evidence>
<dbReference type="PANTHER" id="PTHR22835:SF517">
    <property type="entry name" value="GDSL-LIKE LIPASE_ACYLHYDROLASE FAMILY PROTEIN, EXPRESSED"/>
    <property type="match status" value="1"/>
</dbReference>
<gene>
    <name evidence="6" type="ORF">H6P81_007771</name>
</gene>
<keyword evidence="7" id="KW-1185">Reference proteome</keyword>
<keyword evidence="2" id="KW-0732">Signal</keyword>
<keyword evidence="5" id="KW-1133">Transmembrane helix</keyword>